<accession>A0A5N7MM51</accession>
<evidence type="ECO:0000256" key="7">
    <source>
        <dbReference type="ARBA" id="ARBA00022679"/>
    </source>
</evidence>
<evidence type="ECO:0000256" key="3">
    <source>
        <dbReference type="ARBA" id="ARBA00011890"/>
    </source>
</evidence>
<dbReference type="SUPFAM" id="SSF53335">
    <property type="entry name" value="S-adenosyl-L-methionine-dependent methyltransferases"/>
    <property type="match status" value="1"/>
</dbReference>
<dbReference type="RefSeq" id="WP_152714027.1">
    <property type="nucleotide sequence ID" value="NZ_VOSJ01000104.1"/>
</dbReference>
<reference evidence="12 13" key="1">
    <citation type="journal article" date="2019" name="Syst. Appl. Microbiol.">
        <title>Microvirga tunisiensis sp. nov., a root nodule symbiotic bacterium isolated from Lupinus micranthus and L. luteus grown in Northern Tunisia.</title>
        <authorList>
            <person name="Msaddak A."/>
            <person name="Rejili M."/>
            <person name="Duran D."/>
            <person name="Mars M."/>
            <person name="Palacios J.M."/>
            <person name="Ruiz-Argueso T."/>
            <person name="Rey L."/>
            <person name="Imperial J."/>
        </authorList>
    </citation>
    <scope>NUCLEOTIDE SEQUENCE [LARGE SCALE GENOMIC DNA]</scope>
    <source>
        <strain evidence="12 13">Lmie10</strain>
    </source>
</reference>
<evidence type="ECO:0000256" key="4">
    <source>
        <dbReference type="ARBA" id="ARBA00013346"/>
    </source>
</evidence>
<evidence type="ECO:0000256" key="1">
    <source>
        <dbReference type="ARBA" id="ARBA00004496"/>
    </source>
</evidence>
<protein>
    <recommendedName>
        <fullName evidence="4">Protein-L-isoaspartate O-methyltransferase</fullName>
        <ecNumber evidence="3">2.1.1.77</ecNumber>
    </recommendedName>
    <alternativeName>
        <fullName evidence="11">L-isoaspartyl protein carboxyl methyltransferase</fullName>
    </alternativeName>
    <alternativeName>
        <fullName evidence="9">Protein L-isoaspartyl methyltransferase</fullName>
    </alternativeName>
    <alternativeName>
        <fullName evidence="10">Protein-beta-aspartate methyltransferase</fullName>
    </alternativeName>
</protein>
<evidence type="ECO:0000256" key="5">
    <source>
        <dbReference type="ARBA" id="ARBA00022490"/>
    </source>
</evidence>
<name>A0A5N7MM51_9HYPH</name>
<keyword evidence="8" id="KW-0949">S-adenosyl-L-methionine</keyword>
<keyword evidence="13" id="KW-1185">Reference proteome</keyword>
<dbReference type="EMBL" id="VOSK01000103">
    <property type="protein sequence ID" value="MPR27710.1"/>
    <property type="molecule type" value="Genomic_DNA"/>
</dbReference>
<keyword evidence="7 12" id="KW-0808">Transferase</keyword>
<comment type="caution">
    <text evidence="12">The sequence shown here is derived from an EMBL/GenBank/DDBJ whole genome shotgun (WGS) entry which is preliminary data.</text>
</comment>
<evidence type="ECO:0000313" key="13">
    <source>
        <dbReference type="Proteomes" id="UP000403266"/>
    </source>
</evidence>
<dbReference type="PANTHER" id="PTHR11579">
    <property type="entry name" value="PROTEIN-L-ISOASPARTATE O-METHYLTRANSFERASE"/>
    <property type="match status" value="1"/>
</dbReference>
<sequence>MSQEGSDSYRRAYAGQIARLANVRDERIERAFATVPREAFLPPPPWTAISMGTALVTRELADIYDNVLVAIDPERGINNGEPALHAAWIDEVGPQPGETVIHVGAGTGYYTAILALLVQPNGRVEAFEYEADLAAQAAGNLTACPNVTVHAVSAFGRVLPNADIVYVNAGVIAPDVQWLRALNPKGRLIFPWQPHKGWGPALLVTRRAGGLSTQSLMTVGFISCSGTTERISVARLPTEADLAAVRSIWIRSDRSPDSRAVAVYDDVWFSSEEIGD</sequence>
<evidence type="ECO:0000256" key="10">
    <source>
        <dbReference type="ARBA" id="ARBA00031323"/>
    </source>
</evidence>
<comment type="similarity">
    <text evidence="2">Belongs to the methyltransferase superfamily. L-isoaspartyl/D-aspartyl protein methyltransferase family.</text>
</comment>
<dbReference type="GO" id="GO:0004719">
    <property type="term" value="F:protein-L-isoaspartate (D-aspartate) O-methyltransferase activity"/>
    <property type="evidence" value="ECO:0007669"/>
    <property type="project" value="UniProtKB-EC"/>
</dbReference>
<dbReference type="OrthoDB" id="9807766at2"/>
<evidence type="ECO:0000256" key="11">
    <source>
        <dbReference type="ARBA" id="ARBA00031350"/>
    </source>
</evidence>
<dbReference type="InterPro" id="IPR029063">
    <property type="entry name" value="SAM-dependent_MTases_sf"/>
</dbReference>
<dbReference type="Gene3D" id="3.40.50.150">
    <property type="entry name" value="Vaccinia Virus protein VP39"/>
    <property type="match status" value="1"/>
</dbReference>
<dbReference type="AlphaFoldDB" id="A0A5N7MM51"/>
<evidence type="ECO:0000256" key="6">
    <source>
        <dbReference type="ARBA" id="ARBA00022603"/>
    </source>
</evidence>
<dbReference type="Pfam" id="PF01135">
    <property type="entry name" value="PCMT"/>
    <property type="match status" value="1"/>
</dbReference>
<dbReference type="GO" id="GO:0032259">
    <property type="term" value="P:methylation"/>
    <property type="evidence" value="ECO:0007669"/>
    <property type="project" value="UniProtKB-KW"/>
</dbReference>
<dbReference type="EC" id="2.1.1.77" evidence="3"/>
<dbReference type="Proteomes" id="UP000403266">
    <property type="component" value="Unassembled WGS sequence"/>
</dbReference>
<gene>
    <name evidence="12" type="ORF">FS320_21685</name>
</gene>
<comment type="subcellular location">
    <subcellularLocation>
        <location evidence="1">Cytoplasm</location>
    </subcellularLocation>
</comment>
<dbReference type="InterPro" id="IPR000682">
    <property type="entry name" value="PCMT"/>
</dbReference>
<dbReference type="GO" id="GO:0005737">
    <property type="term" value="C:cytoplasm"/>
    <property type="evidence" value="ECO:0007669"/>
    <property type="project" value="UniProtKB-SubCell"/>
</dbReference>
<evidence type="ECO:0000256" key="2">
    <source>
        <dbReference type="ARBA" id="ARBA00005369"/>
    </source>
</evidence>
<proteinExistence type="inferred from homology"/>
<organism evidence="12 13">
    <name type="scientific">Microvirga tunisiensis</name>
    <dbReference type="NCBI Taxonomy" id="2108360"/>
    <lineage>
        <taxon>Bacteria</taxon>
        <taxon>Pseudomonadati</taxon>
        <taxon>Pseudomonadota</taxon>
        <taxon>Alphaproteobacteria</taxon>
        <taxon>Hyphomicrobiales</taxon>
        <taxon>Methylobacteriaceae</taxon>
        <taxon>Microvirga</taxon>
    </lineage>
</organism>
<evidence type="ECO:0000313" key="12">
    <source>
        <dbReference type="EMBL" id="MPR27710.1"/>
    </source>
</evidence>
<evidence type="ECO:0000256" key="8">
    <source>
        <dbReference type="ARBA" id="ARBA00022691"/>
    </source>
</evidence>
<evidence type="ECO:0000256" key="9">
    <source>
        <dbReference type="ARBA" id="ARBA00030757"/>
    </source>
</evidence>
<keyword evidence="6 12" id="KW-0489">Methyltransferase</keyword>
<dbReference type="CDD" id="cd02440">
    <property type="entry name" value="AdoMet_MTases"/>
    <property type="match status" value="1"/>
</dbReference>
<keyword evidence="5" id="KW-0963">Cytoplasm</keyword>
<dbReference type="PANTHER" id="PTHR11579:SF0">
    <property type="entry name" value="PROTEIN-L-ISOASPARTATE(D-ASPARTATE) O-METHYLTRANSFERASE"/>
    <property type="match status" value="1"/>
</dbReference>